<dbReference type="GO" id="GO:0031676">
    <property type="term" value="C:plasma membrane-derived thylakoid membrane"/>
    <property type="evidence" value="ECO:0007669"/>
    <property type="project" value="UniProtKB-SubCell"/>
</dbReference>
<dbReference type="InterPro" id="IPR005610">
    <property type="entry name" value="PSII_Psb28_class-1"/>
</dbReference>
<dbReference type="GO" id="GO:0009654">
    <property type="term" value="C:photosystem II oxygen evolving complex"/>
    <property type="evidence" value="ECO:0007669"/>
    <property type="project" value="InterPro"/>
</dbReference>
<keyword evidence="3 5" id="KW-0472">Membrane</keyword>
<dbReference type="Pfam" id="PF03912">
    <property type="entry name" value="Psb28"/>
    <property type="match status" value="1"/>
</dbReference>
<dbReference type="Gene3D" id="2.40.30.220">
    <property type="entry name" value="Photosystem II Psb28"/>
    <property type="match status" value="1"/>
</dbReference>
<dbReference type="Proteomes" id="UP000249467">
    <property type="component" value="Unassembled WGS sequence"/>
</dbReference>
<dbReference type="PANTHER" id="PTHR34963">
    <property type="match status" value="1"/>
</dbReference>
<gene>
    <name evidence="5 7" type="primary">psb28</name>
    <name evidence="7" type="ORF">DCF19_17075</name>
</gene>
<dbReference type="EMBL" id="QBML01000025">
    <property type="protein sequence ID" value="PZO38181.1"/>
    <property type="molecule type" value="Genomic_DNA"/>
</dbReference>
<keyword evidence="2 5" id="KW-0602">Photosynthesis</keyword>
<evidence type="ECO:0000256" key="6">
    <source>
        <dbReference type="RuleBase" id="RU003509"/>
    </source>
</evidence>
<dbReference type="GO" id="GO:0015979">
    <property type="term" value="P:photosynthesis"/>
    <property type="evidence" value="ECO:0007669"/>
    <property type="project" value="UniProtKB-UniRule"/>
</dbReference>
<protein>
    <recommendedName>
        <fullName evidence="5 6">Photosystem II reaction center Psb28 protein</fullName>
    </recommendedName>
    <alternativeName>
        <fullName evidence="5">Photosystem II 13 kDa protein</fullName>
    </alternativeName>
    <alternativeName>
        <fullName evidence="5">Photosystem II reaction center W protein</fullName>
    </alternativeName>
</protein>
<comment type="subunit">
    <text evidence="5">Part of the photosystem II complex.</text>
</comment>
<evidence type="ECO:0000256" key="2">
    <source>
        <dbReference type="ARBA" id="ARBA00022531"/>
    </source>
</evidence>
<proteinExistence type="inferred from homology"/>
<reference evidence="7 8" key="2">
    <citation type="submission" date="2018-06" db="EMBL/GenBank/DDBJ databases">
        <title>Metagenomic assembly of (sub)arctic Cyanobacteria and their associated microbiome from non-axenic cultures.</title>
        <authorList>
            <person name="Baurain D."/>
        </authorList>
    </citation>
    <scope>NUCLEOTIDE SEQUENCE [LARGE SCALE GENOMIC DNA]</scope>
    <source>
        <strain evidence="7">ULC066bin1</strain>
    </source>
</reference>
<evidence type="ECO:0000313" key="7">
    <source>
        <dbReference type="EMBL" id="PZO38181.1"/>
    </source>
</evidence>
<sequence>MTAKIQLSIGIDEEATDVKITRSKDGDTSVAVFIFDSPNCMTGENASNNEILGMYMIDEEGEMVTRNVNAKFINGKSAGIEAIHKIEGERDWERFLRFMNRYAESNGMSLNKA</sequence>
<comment type="caution">
    <text evidence="7">The sequence shown here is derived from an EMBL/GenBank/DDBJ whole genome shotgun (WGS) entry which is preliminary data.</text>
</comment>
<dbReference type="NCBIfam" id="TIGR03047">
    <property type="entry name" value="PS_II_psb28"/>
    <property type="match status" value="1"/>
</dbReference>
<evidence type="ECO:0000256" key="4">
    <source>
        <dbReference type="ARBA" id="ARBA00023276"/>
    </source>
</evidence>
<keyword evidence="5" id="KW-0793">Thylakoid</keyword>
<dbReference type="HAMAP" id="MF_01370">
    <property type="entry name" value="PSII_Psb28"/>
    <property type="match status" value="1"/>
</dbReference>
<evidence type="ECO:0000256" key="5">
    <source>
        <dbReference type="HAMAP-Rule" id="MF_01370"/>
    </source>
</evidence>
<dbReference type="InterPro" id="IPR038676">
    <property type="entry name" value="Psb28_c1_sf"/>
</dbReference>
<name>A0A2W4XRM8_9CYAN</name>
<accession>A0A2W4XRM8</accession>
<comment type="subcellular location">
    <subcellularLocation>
        <location evidence="5">Cellular thylakoid membrane</location>
        <topology evidence="5">Peripheral membrane protein</topology>
        <orientation evidence="5">Cytoplasmic side</orientation>
    </subcellularLocation>
    <subcellularLocation>
        <location evidence="1">Membrane</location>
        <topology evidence="1">Peripheral membrane protein</topology>
    </subcellularLocation>
</comment>
<evidence type="ECO:0000256" key="1">
    <source>
        <dbReference type="ARBA" id="ARBA00004170"/>
    </source>
</evidence>
<dbReference type="AlphaFoldDB" id="A0A2W4XRM8"/>
<dbReference type="PANTHER" id="PTHR34963:SF2">
    <property type="entry name" value="PHOTOSYSTEM II REACTION CENTER PSB28 PROTEIN, CHLOROPLASTIC"/>
    <property type="match status" value="1"/>
</dbReference>
<keyword evidence="4 5" id="KW-0604">Photosystem II</keyword>
<evidence type="ECO:0000256" key="3">
    <source>
        <dbReference type="ARBA" id="ARBA00023136"/>
    </source>
</evidence>
<organism evidence="7 8">
    <name type="scientific">Pseudanabaena frigida</name>
    <dbReference type="NCBI Taxonomy" id="945775"/>
    <lineage>
        <taxon>Bacteria</taxon>
        <taxon>Bacillati</taxon>
        <taxon>Cyanobacteriota</taxon>
        <taxon>Cyanophyceae</taxon>
        <taxon>Pseudanabaenales</taxon>
        <taxon>Pseudanabaenaceae</taxon>
        <taxon>Pseudanabaena</taxon>
    </lineage>
</organism>
<comment type="similarity">
    <text evidence="5 6">Belongs to the Psb28 family.</text>
</comment>
<reference evidence="7 8" key="1">
    <citation type="submission" date="2018-04" db="EMBL/GenBank/DDBJ databases">
        <authorList>
            <person name="Go L.Y."/>
            <person name="Mitchell J.A."/>
        </authorList>
    </citation>
    <scope>NUCLEOTIDE SEQUENCE [LARGE SCALE GENOMIC DNA]</scope>
    <source>
        <strain evidence="7">ULC066bin1</strain>
    </source>
</reference>
<evidence type="ECO:0000313" key="8">
    <source>
        <dbReference type="Proteomes" id="UP000249467"/>
    </source>
</evidence>